<dbReference type="GO" id="GO:0032259">
    <property type="term" value="P:methylation"/>
    <property type="evidence" value="ECO:0007669"/>
    <property type="project" value="UniProtKB-KW"/>
</dbReference>
<evidence type="ECO:0000256" key="7">
    <source>
        <dbReference type="PROSITE-ProRule" id="PRU00409"/>
    </source>
</evidence>
<feature type="transmembrane region" description="Helical" evidence="9">
    <location>
        <begin position="442"/>
        <end position="461"/>
    </location>
</feature>
<keyword evidence="9" id="KW-0812">Transmembrane</keyword>
<dbReference type="PROSITE" id="PS51682">
    <property type="entry name" value="SAM_OMT_I"/>
    <property type="match status" value="1"/>
</dbReference>
<accession>A0A9N8KST9</accession>
<name>A0A9N8KST9_9PEZI</name>
<evidence type="ECO:0000256" key="4">
    <source>
        <dbReference type="ARBA" id="ARBA00022691"/>
    </source>
</evidence>
<dbReference type="PROSITE" id="PS50975">
    <property type="entry name" value="ATP_GRASP"/>
    <property type="match status" value="1"/>
</dbReference>
<keyword evidence="9" id="KW-1133">Transmembrane helix</keyword>
<dbReference type="Pfam" id="PF01596">
    <property type="entry name" value="Methyltransf_3"/>
    <property type="match status" value="1"/>
</dbReference>
<gene>
    <name evidence="11" type="ORF">AWRI4620_LOCUS6457</name>
</gene>
<feature type="region of interest" description="Disordered" evidence="8">
    <location>
        <begin position="221"/>
        <end position="250"/>
    </location>
</feature>
<dbReference type="PANTHER" id="PTHR43836:SF2">
    <property type="entry name" value="CATECHOL O-METHYLTRANSFERASE 1-RELATED"/>
    <property type="match status" value="1"/>
</dbReference>
<dbReference type="OrthoDB" id="186626at2759"/>
<keyword evidence="7" id="KW-0547">Nucleotide-binding</keyword>
<feature type="compositionally biased region" description="Polar residues" evidence="8">
    <location>
        <begin position="231"/>
        <end position="250"/>
    </location>
</feature>
<keyword evidence="12" id="KW-1185">Reference proteome</keyword>
<keyword evidence="4" id="KW-0949">S-adenosyl-L-methionine</keyword>
<dbReference type="Gene3D" id="3.40.50.20">
    <property type="match status" value="1"/>
</dbReference>
<dbReference type="SUPFAM" id="SSF53335">
    <property type="entry name" value="S-adenosyl-L-methionine-dependent methyltransferases"/>
    <property type="match status" value="1"/>
</dbReference>
<dbReference type="GO" id="GO:0046872">
    <property type="term" value="F:metal ion binding"/>
    <property type="evidence" value="ECO:0007669"/>
    <property type="project" value="InterPro"/>
</dbReference>
<dbReference type="InterPro" id="IPR011761">
    <property type="entry name" value="ATP-grasp"/>
</dbReference>
<dbReference type="GO" id="GO:0008171">
    <property type="term" value="F:O-methyltransferase activity"/>
    <property type="evidence" value="ECO:0007669"/>
    <property type="project" value="InterPro"/>
</dbReference>
<evidence type="ECO:0000256" key="1">
    <source>
        <dbReference type="ARBA" id="ARBA00012880"/>
    </source>
</evidence>
<keyword evidence="7" id="KW-0067">ATP-binding</keyword>
<dbReference type="InterPro" id="IPR029063">
    <property type="entry name" value="SAM-dependent_MTases_sf"/>
</dbReference>
<evidence type="ECO:0000259" key="10">
    <source>
        <dbReference type="PROSITE" id="PS50975"/>
    </source>
</evidence>
<dbReference type="InterPro" id="IPR002935">
    <property type="entry name" value="SAM_O-MeTrfase"/>
</dbReference>
<sequence>MAEFDQTKAYAEQEEVFFDDGRELELLHFVYGKPEIEEIRGNPQKVLAAIDEFARTKKYLMNVGEDKGKIVTDLISEVKPETMVELGGYIGYSCILYADAVRKAGGKRYFSLERDPVFGAVISSLVDLAGLGDLVKVIIGSSAVSIKRLHTEGTLKHIDMMFLDHYKPAYKTDLKLCEELKLVTPGTVLAADNVIKPGNPHTSSTFAAVLQKSARPRKLLRTRATPMLDSPTEQPNSTPTGRQRKSCNSPEATPIWFTTASSSTATSLQVYRTASRSLVALAKRLSRNSRRSRGVQINDVYLQVASGKHVKTGELSTELSRSYRDQQTWLAWVVKCHDLVVTTTLRLNPFANLLRVLCCLELLPRGVSRSFPFAATMLTAESSRFAHALQNVKLIALSFFFLPLDTFILFFSYAIRILVAFPATSHRARVRSTYTRYFEPRTVLVTGVGMTKGLVLARLFFIAGHNVIGADFEPPFLPITCGHVSRSIKAFHRLAKPDGTRAGSSRYCQSILDIVRKEKVDLWVSCSGVASAVEDGQAKEMIELLTKCKAVQYNVATTQKLHEKHSFTEYTKSLGLTVPETHTITSKTAALRVLEDVRPSGKKFIMKFIGTDDSVRGDMTLLPFDSVSATKAHISRLQISEARPWILQQFIDGPEYCTHALVVRGEVKAFTACPSAELLMHYEALSPDSSLSRSMLRFTQEYAASDPENFTGHLSFDFLVDRKDAERARRDPNMVVTLYPIECNPRAHTAVALFNSTPEMIEKGYMSVLEEPTTFHKEGANGASYTPPVYPHKPGQYYWIGHDLVTCVILPALSLFKIHGNSFVEAFEHFSTFLEHLFFWRDGTYEIWDPLPAWWLYHIYWPFQYAKSLVTGFKWSRINVSTTKMFGC</sequence>
<keyword evidence="9" id="KW-0472">Membrane</keyword>
<organism evidence="11 12">
    <name type="scientific">Aureobasidium uvarum</name>
    <dbReference type="NCBI Taxonomy" id="2773716"/>
    <lineage>
        <taxon>Eukaryota</taxon>
        <taxon>Fungi</taxon>
        <taxon>Dikarya</taxon>
        <taxon>Ascomycota</taxon>
        <taxon>Pezizomycotina</taxon>
        <taxon>Dothideomycetes</taxon>
        <taxon>Dothideomycetidae</taxon>
        <taxon>Dothideales</taxon>
        <taxon>Saccotheciaceae</taxon>
        <taxon>Aureobasidium</taxon>
    </lineage>
</organism>
<feature type="transmembrane region" description="Helical" evidence="9">
    <location>
        <begin position="394"/>
        <end position="421"/>
    </location>
</feature>
<comment type="similarity">
    <text evidence="6">Belongs to the class I-like SAM-binding methyltransferase superfamily. Cation-dependent O-methyltransferase family.</text>
</comment>
<evidence type="ECO:0000256" key="5">
    <source>
        <dbReference type="ARBA" id="ARBA00022939"/>
    </source>
</evidence>
<dbReference type="GO" id="GO:0006584">
    <property type="term" value="P:catecholamine metabolic process"/>
    <property type="evidence" value="ECO:0007669"/>
    <property type="project" value="UniProtKB-KW"/>
</dbReference>
<comment type="caution">
    <text evidence="11">The sequence shown here is derived from an EMBL/GenBank/DDBJ whole genome shotgun (WGS) entry which is preliminary data.</text>
</comment>
<dbReference type="AlphaFoldDB" id="A0A9N8KST9"/>
<keyword evidence="2" id="KW-0489">Methyltransferase</keyword>
<dbReference type="Proteomes" id="UP000745764">
    <property type="component" value="Unassembled WGS sequence"/>
</dbReference>
<evidence type="ECO:0000313" key="12">
    <source>
        <dbReference type="Proteomes" id="UP000745764"/>
    </source>
</evidence>
<dbReference type="Gene3D" id="3.40.50.150">
    <property type="entry name" value="Vaccinia Virus protein VP39"/>
    <property type="match status" value="1"/>
</dbReference>
<keyword evidence="3" id="KW-0808">Transferase</keyword>
<evidence type="ECO:0000256" key="8">
    <source>
        <dbReference type="SAM" id="MobiDB-lite"/>
    </source>
</evidence>
<proteinExistence type="inferred from homology"/>
<dbReference type="EC" id="2.1.1.6" evidence="1"/>
<evidence type="ECO:0000256" key="9">
    <source>
        <dbReference type="SAM" id="Phobius"/>
    </source>
</evidence>
<dbReference type="GO" id="GO:0005524">
    <property type="term" value="F:ATP binding"/>
    <property type="evidence" value="ECO:0007669"/>
    <property type="project" value="UniProtKB-UniRule"/>
</dbReference>
<reference evidence="11" key="1">
    <citation type="submission" date="2020-06" db="EMBL/GenBank/DDBJ databases">
        <authorList>
            <person name="Onetto C."/>
        </authorList>
    </citation>
    <scope>NUCLEOTIDE SEQUENCE</scope>
</reference>
<feature type="domain" description="ATP-grasp" evidence="10">
    <location>
        <begin position="568"/>
        <end position="770"/>
    </location>
</feature>
<evidence type="ECO:0000256" key="6">
    <source>
        <dbReference type="ARBA" id="ARBA00023453"/>
    </source>
</evidence>
<evidence type="ECO:0000256" key="3">
    <source>
        <dbReference type="ARBA" id="ARBA00022679"/>
    </source>
</evidence>
<evidence type="ECO:0000256" key="2">
    <source>
        <dbReference type="ARBA" id="ARBA00022603"/>
    </source>
</evidence>
<dbReference type="PANTHER" id="PTHR43836">
    <property type="entry name" value="CATECHOL O-METHYLTRANSFERASE 1-RELATED"/>
    <property type="match status" value="1"/>
</dbReference>
<dbReference type="SUPFAM" id="SSF56059">
    <property type="entry name" value="Glutathione synthetase ATP-binding domain-like"/>
    <property type="match status" value="1"/>
</dbReference>
<protein>
    <recommendedName>
        <fullName evidence="1">catechol O-methyltransferase</fullName>
        <ecNumber evidence="1">2.1.1.6</ecNumber>
    </recommendedName>
</protein>
<keyword evidence="5" id="KW-0128">Catecholamine metabolism</keyword>
<dbReference type="EMBL" id="CAINUL010000014">
    <property type="protein sequence ID" value="CAD0112202.1"/>
    <property type="molecule type" value="Genomic_DNA"/>
</dbReference>
<evidence type="ECO:0000313" key="11">
    <source>
        <dbReference type="EMBL" id="CAD0112202.1"/>
    </source>
</evidence>